<dbReference type="AlphaFoldDB" id="A0A518I399"/>
<accession>A0A518I399</accession>
<evidence type="ECO:0000313" key="2">
    <source>
        <dbReference type="Proteomes" id="UP000319004"/>
    </source>
</evidence>
<evidence type="ECO:0000313" key="1">
    <source>
        <dbReference type="EMBL" id="QDV47579.1"/>
    </source>
</evidence>
<proteinExistence type="predicted"/>
<reference evidence="1 2" key="1">
    <citation type="submission" date="2019-03" db="EMBL/GenBank/DDBJ databases">
        <title>Deep-cultivation of Planctomycetes and their phenomic and genomic characterization uncovers novel biology.</title>
        <authorList>
            <person name="Wiegand S."/>
            <person name="Jogler M."/>
            <person name="Boedeker C."/>
            <person name="Pinto D."/>
            <person name="Vollmers J."/>
            <person name="Rivas-Marin E."/>
            <person name="Kohn T."/>
            <person name="Peeters S.H."/>
            <person name="Heuer A."/>
            <person name="Rast P."/>
            <person name="Oberbeckmann S."/>
            <person name="Bunk B."/>
            <person name="Jeske O."/>
            <person name="Meyerdierks A."/>
            <person name="Storesund J.E."/>
            <person name="Kallscheuer N."/>
            <person name="Luecker S."/>
            <person name="Lage O.M."/>
            <person name="Pohl T."/>
            <person name="Merkel B.J."/>
            <person name="Hornburger P."/>
            <person name="Mueller R.-W."/>
            <person name="Bruemmer F."/>
            <person name="Labrenz M."/>
            <person name="Spormann A.M."/>
            <person name="Op den Camp H."/>
            <person name="Overmann J."/>
            <person name="Amann R."/>
            <person name="Jetten M.S.M."/>
            <person name="Mascher T."/>
            <person name="Medema M.H."/>
            <person name="Devos D.P."/>
            <person name="Kaster A.-K."/>
            <person name="Ovreas L."/>
            <person name="Rohde M."/>
            <person name="Galperin M.Y."/>
            <person name="Jogler C."/>
        </authorList>
    </citation>
    <scope>NUCLEOTIDE SEQUENCE [LARGE SCALE GENOMIC DNA]</scope>
    <source>
        <strain evidence="1 2">Enr13</strain>
    </source>
</reference>
<dbReference type="KEGG" id="snep:Enr13x_74890"/>
<dbReference type="Proteomes" id="UP000319004">
    <property type="component" value="Chromosome"/>
</dbReference>
<protein>
    <submittedName>
        <fullName evidence="1">Uncharacterized protein</fullName>
    </submittedName>
</protein>
<dbReference type="EMBL" id="CP037423">
    <property type="protein sequence ID" value="QDV47579.1"/>
    <property type="molecule type" value="Genomic_DNA"/>
</dbReference>
<gene>
    <name evidence="1" type="ORF">Enr13x_74890</name>
</gene>
<name>A0A518I399_9BACT</name>
<dbReference type="PROSITE" id="PS51257">
    <property type="entry name" value="PROKAR_LIPOPROTEIN"/>
    <property type="match status" value="1"/>
</dbReference>
<organism evidence="1 2">
    <name type="scientific">Stieleria neptunia</name>
    <dbReference type="NCBI Taxonomy" id="2527979"/>
    <lineage>
        <taxon>Bacteria</taxon>
        <taxon>Pseudomonadati</taxon>
        <taxon>Planctomycetota</taxon>
        <taxon>Planctomycetia</taxon>
        <taxon>Pirellulales</taxon>
        <taxon>Pirellulaceae</taxon>
        <taxon>Stieleria</taxon>
    </lineage>
</organism>
<keyword evidence="2" id="KW-1185">Reference proteome</keyword>
<sequence length="68" mass="7053">MVSKAVTAPIWQSLAIVLFALTGVVGCRSPQPYCDPGLPSRELTTRTGVTPQTVLAAEQMIPPGGCLG</sequence>